<evidence type="ECO:0000256" key="9">
    <source>
        <dbReference type="SAM" id="MobiDB-lite"/>
    </source>
</evidence>
<dbReference type="InterPro" id="IPR051758">
    <property type="entry name" value="ERF/AP2-like"/>
</dbReference>
<dbReference type="GO" id="GO:0005634">
    <property type="term" value="C:nucleus"/>
    <property type="evidence" value="ECO:0007669"/>
    <property type="project" value="UniProtKB-SubCell"/>
</dbReference>
<dbReference type="GO" id="GO:0000976">
    <property type="term" value="F:transcription cis-regulatory region binding"/>
    <property type="evidence" value="ECO:0007669"/>
    <property type="project" value="UniProtKB-ARBA"/>
</dbReference>
<dbReference type="PROSITE" id="PS51032">
    <property type="entry name" value="AP2_ERF"/>
    <property type="match status" value="1"/>
</dbReference>
<dbReference type="Gene3D" id="3.30.730.10">
    <property type="entry name" value="AP2/ERF domain"/>
    <property type="match status" value="1"/>
</dbReference>
<name>A0A9E7LBU1_9LILI</name>
<evidence type="ECO:0000256" key="8">
    <source>
        <dbReference type="ARBA" id="ARBA00024343"/>
    </source>
</evidence>
<dbReference type="FunFam" id="3.30.730.10:FF:000001">
    <property type="entry name" value="Ethylene-responsive transcription factor 2"/>
    <property type="match status" value="1"/>
</dbReference>
<dbReference type="PRINTS" id="PR00367">
    <property type="entry name" value="ETHRSPELEMNT"/>
</dbReference>
<evidence type="ECO:0000256" key="7">
    <source>
        <dbReference type="ARBA" id="ARBA00023242"/>
    </source>
</evidence>
<dbReference type="SUPFAM" id="SSF54171">
    <property type="entry name" value="DNA-binding domain"/>
    <property type="match status" value="1"/>
</dbReference>
<feature type="region of interest" description="Disordered" evidence="9">
    <location>
        <begin position="203"/>
        <end position="222"/>
    </location>
</feature>
<evidence type="ECO:0000256" key="6">
    <source>
        <dbReference type="ARBA" id="ARBA00023163"/>
    </source>
</evidence>
<proteinExistence type="inferred from homology"/>
<dbReference type="InterPro" id="IPR036955">
    <property type="entry name" value="AP2/ERF_dom_sf"/>
</dbReference>
<accession>A0A9E7LBU1</accession>
<dbReference type="OrthoDB" id="777275at2759"/>
<keyword evidence="12" id="KW-1185">Reference proteome</keyword>
<reference evidence="11" key="1">
    <citation type="submission" date="2022-05" db="EMBL/GenBank/DDBJ databases">
        <title>The Musa troglodytarum L. genome provides insights into the mechanism of non-climacteric behaviour and enrichment of carotenoids.</title>
        <authorList>
            <person name="Wang J."/>
        </authorList>
    </citation>
    <scope>NUCLEOTIDE SEQUENCE</scope>
    <source>
        <tissue evidence="11">Leaf</tissue>
    </source>
</reference>
<feature type="domain" description="AP2/ERF" evidence="10">
    <location>
        <begin position="114"/>
        <end position="171"/>
    </location>
</feature>
<feature type="region of interest" description="Disordered" evidence="9">
    <location>
        <begin position="235"/>
        <end position="260"/>
    </location>
</feature>
<sequence length="290" mass="31838">MATQAKRYGDNDGRSWSPTVLNFLEAKAERPTERFEPNGTVSTSLFFPPPPRSSSVRSCVVFPASDAPPAGNRDFHLHTHQKLKQRSSPQWLQIHSTNSTSSLQQRRGHGSVKLFRGVRQRQWGKWVAEIRLPRNRTRVWLGTFDTAEDAALAYDIAAYELRGDEAHLNFPHAKQQLHAVARGPGHPHAAIVSLLEAKLKASGGSACSTSPSSSSNELKQAPEKDLLRVGVGEFGAPEMKRPKTASADSSPAFITSAPGKKELQWDAGGVTISRMPSLDMDMIWDSLPKP</sequence>
<dbReference type="SMART" id="SM00380">
    <property type="entry name" value="AP2"/>
    <property type="match status" value="1"/>
</dbReference>
<feature type="region of interest" description="Disordered" evidence="9">
    <location>
        <begin position="28"/>
        <end position="47"/>
    </location>
</feature>
<dbReference type="GO" id="GO:0009873">
    <property type="term" value="P:ethylene-activated signaling pathway"/>
    <property type="evidence" value="ECO:0007669"/>
    <property type="project" value="UniProtKB-KW"/>
</dbReference>
<dbReference type="GO" id="GO:0003700">
    <property type="term" value="F:DNA-binding transcription factor activity"/>
    <property type="evidence" value="ECO:0007669"/>
    <property type="project" value="InterPro"/>
</dbReference>
<dbReference type="CDD" id="cd00018">
    <property type="entry name" value="AP2"/>
    <property type="match status" value="1"/>
</dbReference>
<keyword evidence="2" id="KW-0936">Ethylene signaling pathway</keyword>
<dbReference type="InterPro" id="IPR001471">
    <property type="entry name" value="AP2/ERF_dom"/>
</dbReference>
<organism evidence="11 12">
    <name type="scientific">Musa troglodytarum</name>
    <name type="common">fe'i banana</name>
    <dbReference type="NCBI Taxonomy" id="320322"/>
    <lineage>
        <taxon>Eukaryota</taxon>
        <taxon>Viridiplantae</taxon>
        <taxon>Streptophyta</taxon>
        <taxon>Embryophyta</taxon>
        <taxon>Tracheophyta</taxon>
        <taxon>Spermatophyta</taxon>
        <taxon>Magnoliopsida</taxon>
        <taxon>Liliopsida</taxon>
        <taxon>Zingiberales</taxon>
        <taxon>Musaceae</taxon>
        <taxon>Musa</taxon>
    </lineage>
</organism>
<evidence type="ECO:0000313" key="12">
    <source>
        <dbReference type="Proteomes" id="UP001055439"/>
    </source>
</evidence>
<evidence type="ECO:0000256" key="1">
    <source>
        <dbReference type="ARBA" id="ARBA00004123"/>
    </source>
</evidence>
<comment type="similarity">
    <text evidence="8">Belongs to the AP2/ERF transcription factor family. ERF subfamily.</text>
</comment>
<dbReference type="EMBL" id="CP097511">
    <property type="protein sequence ID" value="URE47736.1"/>
    <property type="molecule type" value="Genomic_DNA"/>
</dbReference>
<gene>
    <name evidence="11" type="ORF">MUK42_15242</name>
</gene>
<keyword evidence="7" id="KW-0539">Nucleus</keyword>
<evidence type="ECO:0000256" key="3">
    <source>
        <dbReference type="ARBA" id="ARBA00023015"/>
    </source>
</evidence>
<comment type="subcellular location">
    <subcellularLocation>
        <location evidence="1">Nucleus</location>
    </subcellularLocation>
</comment>
<keyword evidence="4" id="KW-0238">DNA-binding</keyword>
<dbReference type="PANTHER" id="PTHR31657:SF20">
    <property type="entry name" value="ETHYLENE-RESPONSIVE TRANSCRIPTION FACTOR ERF061"/>
    <property type="match status" value="1"/>
</dbReference>
<evidence type="ECO:0000313" key="11">
    <source>
        <dbReference type="EMBL" id="URE47736.1"/>
    </source>
</evidence>
<dbReference type="AlphaFoldDB" id="A0A9E7LBU1"/>
<feature type="compositionally biased region" description="Low complexity" evidence="9">
    <location>
        <begin position="203"/>
        <end position="215"/>
    </location>
</feature>
<evidence type="ECO:0000256" key="4">
    <source>
        <dbReference type="ARBA" id="ARBA00023125"/>
    </source>
</evidence>
<evidence type="ECO:0000259" key="10">
    <source>
        <dbReference type="PROSITE" id="PS51032"/>
    </source>
</evidence>
<protein>
    <recommendedName>
        <fullName evidence="10">AP2/ERF domain-containing protein</fullName>
    </recommendedName>
</protein>
<dbReference type="PANTHER" id="PTHR31657">
    <property type="entry name" value="ETHYLENE-RESPONSIVE TRANSCRIPTION FACTOR ERF061"/>
    <property type="match status" value="1"/>
</dbReference>
<keyword evidence="5" id="KW-0010">Activator</keyword>
<dbReference type="Proteomes" id="UP001055439">
    <property type="component" value="Chromosome 9"/>
</dbReference>
<evidence type="ECO:0000256" key="2">
    <source>
        <dbReference type="ARBA" id="ARBA00022745"/>
    </source>
</evidence>
<dbReference type="Pfam" id="PF00847">
    <property type="entry name" value="AP2"/>
    <property type="match status" value="1"/>
</dbReference>
<keyword evidence="3" id="KW-0805">Transcription regulation</keyword>
<keyword evidence="6" id="KW-0804">Transcription</keyword>
<dbReference type="InterPro" id="IPR016177">
    <property type="entry name" value="DNA-bd_dom_sf"/>
</dbReference>
<evidence type="ECO:0000256" key="5">
    <source>
        <dbReference type="ARBA" id="ARBA00023159"/>
    </source>
</evidence>